<proteinExistence type="predicted"/>
<accession>A0A3E2GXI2</accession>
<feature type="non-terminal residue" evidence="3">
    <location>
        <position position="1"/>
    </location>
</feature>
<feature type="signal peptide" evidence="2">
    <location>
        <begin position="1"/>
        <end position="20"/>
    </location>
</feature>
<dbReference type="Pfam" id="PF04185">
    <property type="entry name" value="Phosphoesterase"/>
    <property type="match status" value="1"/>
</dbReference>
<feature type="chain" id="PRO_5017655898" description="Acid phosphatase" evidence="2">
    <location>
        <begin position="21"/>
        <end position="497"/>
    </location>
</feature>
<dbReference type="InterPro" id="IPR017850">
    <property type="entry name" value="Alkaline_phosphatase_core_sf"/>
</dbReference>
<dbReference type="EMBL" id="NCSJ02000331">
    <property type="protein sequence ID" value="RFU25463.1"/>
    <property type="molecule type" value="Genomic_DNA"/>
</dbReference>
<evidence type="ECO:0000313" key="3">
    <source>
        <dbReference type="EMBL" id="RFU25463.1"/>
    </source>
</evidence>
<evidence type="ECO:0000313" key="4">
    <source>
        <dbReference type="Proteomes" id="UP000258309"/>
    </source>
</evidence>
<dbReference type="AlphaFoldDB" id="A0A3E2GXI2"/>
<dbReference type="SUPFAM" id="SSF53649">
    <property type="entry name" value="Alkaline phosphatase-like"/>
    <property type="match status" value="1"/>
</dbReference>
<dbReference type="OMA" id="QLPQWAF"/>
<name>A0A3E2GXI2_SCYLI</name>
<dbReference type="OrthoDB" id="5135119at2759"/>
<dbReference type="PANTHER" id="PTHR31956">
    <property type="entry name" value="NON-SPECIFIC PHOSPHOLIPASE C4-RELATED"/>
    <property type="match status" value="1"/>
</dbReference>
<evidence type="ECO:0000256" key="2">
    <source>
        <dbReference type="SAM" id="SignalP"/>
    </source>
</evidence>
<keyword evidence="2" id="KW-0732">Signal</keyword>
<evidence type="ECO:0000256" key="1">
    <source>
        <dbReference type="ARBA" id="ARBA00022801"/>
    </source>
</evidence>
<reference evidence="3 4" key="1">
    <citation type="submission" date="2018-05" db="EMBL/GenBank/DDBJ databases">
        <title>Draft genome sequence of Scytalidium lignicola DSM 105466, a ubiquitous saprotrophic fungus.</title>
        <authorList>
            <person name="Buettner E."/>
            <person name="Gebauer A.M."/>
            <person name="Hofrichter M."/>
            <person name="Liers C."/>
            <person name="Kellner H."/>
        </authorList>
    </citation>
    <scope>NUCLEOTIDE SEQUENCE [LARGE SCALE GENOMIC DNA]</scope>
    <source>
        <strain evidence="3 4">DSM 105466</strain>
    </source>
</reference>
<sequence>MLSLATIVLAGLSVASSARSASVPNTATDVAAVATEQATATPKSPTSNVKGKVFDRFVNIMMENTDFTFAAGDPNMKLLAAQGLTLTNYYGTTHPSEPNYCAIFGGDHFGMDNDNFNQIPTNVSNIWDILADAGISFASYQENLPYTGFEGFQFLNSGSGANNYVRKHNPPVLFNTNVEKQERLDVIKDFEAFRQDLANDVLPQHVFITPNMLNDAHDTGFTYGADWLYTFVQPLLNDKHFMNNTLLLINFDEDSTYTIPNRVMSIIFSDLLPEELVGATDDTVYTHYSCLSSVEANWDLPTLGRWDVAANVFKWVAGITGDEVREPQVPVGNFFLNQSYPGSFAQSLYGPMPVPNTKLEVNGRKVFKDVVEQWSGLQDCTAYDADSVVPPDGLRLPKSLPASCSTLLPTSIPTSSATTFVTSTTAAPLVCNSNNCLRQLKDARYSSSASAFCSTYTKTVNTVPTAIPTYLGNCKSSPSAVSSACSCLLAATPAPKA</sequence>
<comment type="caution">
    <text evidence="3">The sequence shown here is derived from an EMBL/GenBank/DDBJ whole genome shotgun (WGS) entry which is preliminary data.</text>
</comment>
<keyword evidence="1" id="KW-0378">Hydrolase</keyword>
<dbReference type="STRING" id="5539.A0A3E2GXI2"/>
<feature type="non-terminal residue" evidence="3">
    <location>
        <position position="497"/>
    </location>
</feature>
<dbReference type="InterPro" id="IPR007312">
    <property type="entry name" value="Phosphoesterase"/>
</dbReference>
<dbReference type="Gene3D" id="3.40.720.10">
    <property type="entry name" value="Alkaline Phosphatase, subunit A"/>
    <property type="match status" value="1"/>
</dbReference>
<keyword evidence="4" id="KW-1185">Reference proteome</keyword>
<dbReference type="PANTHER" id="PTHR31956:SF15">
    <property type="entry name" value="ACID PHOSPHATASE PHOA"/>
    <property type="match status" value="1"/>
</dbReference>
<dbReference type="GO" id="GO:0016788">
    <property type="term" value="F:hydrolase activity, acting on ester bonds"/>
    <property type="evidence" value="ECO:0007669"/>
    <property type="project" value="InterPro"/>
</dbReference>
<gene>
    <name evidence="3" type="ORF">B7463_g10871</name>
</gene>
<dbReference type="GO" id="GO:0009395">
    <property type="term" value="P:phospholipid catabolic process"/>
    <property type="evidence" value="ECO:0007669"/>
    <property type="project" value="TreeGrafter"/>
</dbReference>
<dbReference type="Proteomes" id="UP000258309">
    <property type="component" value="Unassembled WGS sequence"/>
</dbReference>
<protein>
    <recommendedName>
        <fullName evidence="5">Acid phosphatase</fullName>
    </recommendedName>
</protein>
<organism evidence="3 4">
    <name type="scientific">Scytalidium lignicola</name>
    <name type="common">Hyphomycete</name>
    <dbReference type="NCBI Taxonomy" id="5539"/>
    <lineage>
        <taxon>Eukaryota</taxon>
        <taxon>Fungi</taxon>
        <taxon>Dikarya</taxon>
        <taxon>Ascomycota</taxon>
        <taxon>Pezizomycotina</taxon>
        <taxon>Leotiomycetes</taxon>
        <taxon>Leotiomycetes incertae sedis</taxon>
        <taxon>Scytalidium</taxon>
    </lineage>
</organism>
<evidence type="ECO:0008006" key="5">
    <source>
        <dbReference type="Google" id="ProtNLM"/>
    </source>
</evidence>